<evidence type="ECO:0000256" key="13">
    <source>
        <dbReference type="ARBA" id="ARBA00049360"/>
    </source>
</evidence>
<dbReference type="GO" id="GO:0160097">
    <property type="term" value="F:reverse gyrase activity"/>
    <property type="evidence" value="ECO:0007669"/>
    <property type="project" value="UniProtKB-UniRule"/>
</dbReference>
<dbReference type="STRING" id="490899.DKAM_0826"/>
<dbReference type="PROSITE" id="PS52036">
    <property type="entry name" value="ZF_RG_N"/>
    <property type="match status" value="1"/>
</dbReference>
<keyword evidence="8 14" id="KW-0067">ATP-binding</keyword>
<keyword evidence="4 14" id="KW-0479">Metal-binding</keyword>
<evidence type="ECO:0000256" key="5">
    <source>
        <dbReference type="ARBA" id="ARBA00022741"/>
    </source>
</evidence>
<dbReference type="SUPFAM" id="SSF52540">
    <property type="entry name" value="P-loop containing nucleoside triphosphate hydrolases"/>
    <property type="match status" value="2"/>
</dbReference>
<evidence type="ECO:0000256" key="9">
    <source>
        <dbReference type="ARBA" id="ARBA00023029"/>
    </source>
</evidence>
<dbReference type="Gene3D" id="1.10.460.10">
    <property type="entry name" value="Topoisomerase I, domain 2"/>
    <property type="match status" value="1"/>
</dbReference>
<dbReference type="GO" id="GO:0006265">
    <property type="term" value="P:DNA topological change"/>
    <property type="evidence" value="ECO:0007669"/>
    <property type="project" value="UniProtKB-UniRule"/>
</dbReference>
<evidence type="ECO:0000256" key="10">
    <source>
        <dbReference type="ARBA" id="ARBA00023125"/>
    </source>
</evidence>
<dbReference type="EMBL" id="CP001140">
    <property type="protein sequence ID" value="ACL11152.1"/>
    <property type="molecule type" value="Genomic_DNA"/>
</dbReference>
<evidence type="ECO:0000256" key="14">
    <source>
        <dbReference type="HAMAP-Rule" id="MF_01125"/>
    </source>
</evidence>
<feature type="domain" description="Toprim" evidence="17">
    <location>
        <begin position="677"/>
        <end position="849"/>
    </location>
</feature>
<feature type="active site" description="O-(5'-phospho-DNA)-tyrosine intermediate" evidence="14">
    <location>
        <position position="1049"/>
    </location>
</feature>
<evidence type="ECO:0000256" key="16">
    <source>
        <dbReference type="SAM" id="Coils"/>
    </source>
</evidence>
<dbReference type="SMART" id="SM00487">
    <property type="entry name" value="DEXDc"/>
    <property type="match status" value="1"/>
</dbReference>
<name>B8D4X1_DESA1</name>
<dbReference type="InterPro" id="IPR027417">
    <property type="entry name" value="P-loop_NTPase"/>
</dbReference>
<evidence type="ECO:0000256" key="4">
    <source>
        <dbReference type="ARBA" id="ARBA00022723"/>
    </source>
</evidence>
<comment type="subcellular location">
    <subcellularLocation>
        <location evidence="1 14">Cytoplasm</location>
    </subcellularLocation>
</comment>
<dbReference type="Gene3D" id="1.10.290.10">
    <property type="entry name" value="Topoisomerase I, domain 4"/>
    <property type="match status" value="1"/>
</dbReference>
<dbReference type="PRINTS" id="PR00417">
    <property type="entry name" value="PRTPISMRASEI"/>
</dbReference>
<keyword evidence="16" id="KW-0175">Coiled coil</keyword>
<dbReference type="Pfam" id="PF17915">
    <property type="entry name" value="zf_Rg"/>
    <property type="match status" value="1"/>
</dbReference>
<keyword evidence="14" id="KW-0378">Hydrolase</keyword>
<comment type="catalytic activity">
    <reaction evidence="13 14 15">
        <text>ATP + H2O = ADP + phosphate + H(+)</text>
        <dbReference type="Rhea" id="RHEA:13065"/>
        <dbReference type="ChEBI" id="CHEBI:15377"/>
        <dbReference type="ChEBI" id="CHEBI:15378"/>
        <dbReference type="ChEBI" id="CHEBI:30616"/>
        <dbReference type="ChEBI" id="CHEBI:43474"/>
        <dbReference type="ChEBI" id="CHEBI:456216"/>
    </reaction>
</comment>
<dbReference type="SMART" id="SM00436">
    <property type="entry name" value="TOP1Bc"/>
    <property type="match status" value="1"/>
</dbReference>
<dbReference type="GO" id="GO:0008270">
    <property type="term" value="F:zinc ion binding"/>
    <property type="evidence" value="ECO:0007669"/>
    <property type="project" value="UniProtKB-UniRule"/>
</dbReference>
<dbReference type="InterPro" id="IPR003601">
    <property type="entry name" value="Topo_IA_2"/>
</dbReference>
<feature type="binding site" evidence="14">
    <location>
        <position position="114"/>
    </location>
    <ligand>
        <name>ATP</name>
        <dbReference type="ChEBI" id="CHEBI:30616"/>
    </ligand>
</feature>
<comment type="function">
    <text evidence="15">Modifies the topological state of DNA by introducing positive supercoils in an ATP-dependent process, increasing the linking number in steps of +1. Binds to single-stranded DNA, transiently cleaves and then rejoins the ends, introducing a positive supercoil in the process. The scissile phosphodiester is attacked by the catalytic tyrosine of the enzyme, resulting in the formation of a DNA-(5'-phosphotyrosyl)-enzyme intermediate. Involved in rewinding DNA strands in regions of the chromosome that have opened up to allow replication, transcription, DNA repair and/or for DNA protection.</text>
</comment>
<evidence type="ECO:0000259" key="17">
    <source>
        <dbReference type="PROSITE" id="PS50880"/>
    </source>
</evidence>
<proteinExistence type="inferred from homology"/>
<organism evidence="21 22">
    <name type="scientific">Desulfurococcus amylolyticus (strain DSM 18924 / JCM 16383 / VKM B-2413 / 1221n)</name>
    <name type="common">Desulfurococcus kamchatkensis</name>
    <dbReference type="NCBI Taxonomy" id="490899"/>
    <lineage>
        <taxon>Archaea</taxon>
        <taxon>Thermoproteota</taxon>
        <taxon>Thermoprotei</taxon>
        <taxon>Desulfurococcales</taxon>
        <taxon>Desulfurococcaceae</taxon>
        <taxon>Desulfurococcus</taxon>
    </lineage>
</organism>
<comment type="similarity">
    <text evidence="14">In the C-terminal section; belongs to the type IA topoisomerase family.</text>
</comment>
<evidence type="ECO:0000313" key="21">
    <source>
        <dbReference type="EMBL" id="ACL11152.1"/>
    </source>
</evidence>
<feature type="region of interest" description="Topoisomerase I" evidence="14">
    <location>
        <begin position="673"/>
        <end position="1334"/>
    </location>
</feature>
<comment type="miscellaneous">
    <text evidence="14">This enzyme is the only unique feature of hyperthermophilic bacteria/archaea known and seems to be essential for adaptation to life at high temperatures. It may play a role in stabilization of DNA at high temperatures.</text>
</comment>
<dbReference type="InterPro" id="IPR001650">
    <property type="entry name" value="Helicase_C-like"/>
</dbReference>
<dbReference type="CDD" id="cd17924">
    <property type="entry name" value="DDXDc_reverse_gyrase"/>
    <property type="match status" value="1"/>
</dbReference>
<dbReference type="SMART" id="SM00437">
    <property type="entry name" value="TOP1Ac"/>
    <property type="match status" value="1"/>
</dbReference>
<dbReference type="InterPro" id="IPR013497">
    <property type="entry name" value="Topo_IA_cen"/>
</dbReference>
<dbReference type="eggNOG" id="arCOG01526">
    <property type="taxonomic scope" value="Archaea"/>
</dbReference>
<dbReference type="InterPro" id="IPR003602">
    <property type="entry name" value="Topo_IA_DNA-bd_dom"/>
</dbReference>
<dbReference type="Pfam" id="PF01131">
    <property type="entry name" value="Topoisom_bac"/>
    <property type="match status" value="1"/>
</dbReference>
<dbReference type="GeneID" id="7170975"/>
<reference evidence="21 22" key="1">
    <citation type="journal article" date="2009" name="J. Bacteriol.">
        <title>Complete genome sequence of the anaerobic, protein-degrading hyperthermophilic crenarchaeon Desulfurococcus kamchatkensis.</title>
        <authorList>
            <person name="Ravin N.V."/>
            <person name="Mardanov A.V."/>
            <person name="Beletsky A.V."/>
            <person name="Kublanov I.V."/>
            <person name="Kolganova T.V."/>
            <person name="Lebedinsky A.V."/>
            <person name="Chernyh N.A."/>
            <person name="Bonch-Osmolovskaya E.A."/>
            <person name="Skryabin K.G."/>
        </authorList>
    </citation>
    <scope>NUCLEOTIDE SEQUENCE [LARGE SCALE GENOMIC DNA]</scope>
    <source>
        <strain evidence="22">DSM 18924 / JCM 16383 / VKM B-2413 / 1221n</strain>
    </source>
</reference>
<dbReference type="KEGG" id="dka:DKAM_0826"/>
<keyword evidence="11 14" id="KW-0413">Isomerase</keyword>
<dbReference type="SUPFAM" id="SSF56712">
    <property type="entry name" value="Prokaryotic type I DNA topoisomerase"/>
    <property type="match status" value="1"/>
</dbReference>
<feature type="domain" description="RG N-terminal-type" evidence="19">
    <location>
        <begin position="14"/>
        <end position="53"/>
    </location>
</feature>
<feature type="coiled-coil region" evidence="16">
    <location>
        <begin position="294"/>
        <end position="321"/>
    </location>
</feature>
<dbReference type="InterPro" id="IPR023405">
    <property type="entry name" value="Topo_IA_core_domain"/>
</dbReference>
<dbReference type="Pfam" id="PF00270">
    <property type="entry name" value="DEAD"/>
    <property type="match status" value="1"/>
</dbReference>
<dbReference type="InterPro" id="IPR005736">
    <property type="entry name" value="Reverse_gyrase"/>
</dbReference>
<dbReference type="SMART" id="SM00493">
    <property type="entry name" value="TOPRIM"/>
    <property type="match status" value="1"/>
</dbReference>
<dbReference type="PANTHER" id="PTHR43505:SF1">
    <property type="entry name" value="REVERSE GYRASE"/>
    <property type="match status" value="1"/>
</dbReference>
<evidence type="ECO:0000259" key="18">
    <source>
        <dbReference type="PROSITE" id="PS51192"/>
    </source>
</evidence>
<keyword evidence="5 14" id="KW-0547">Nucleotide-binding</keyword>
<keyword evidence="7 14" id="KW-0862">Zinc</keyword>
<dbReference type="GO" id="GO:0006260">
    <property type="term" value="P:DNA replication"/>
    <property type="evidence" value="ECO:0007669"/>
    <property type="project" value="UniProtKB-UniRule"/>
</dbReference>
<evidence type="ECO:0000259" key="19">
    <source>
        <dbReference type="PROSITE" id="PS52036"/>
    </source>
</evidence>
<evidence type="ECO:0000256" key="11">
    <source>
        <dbReference type="ARBA" id="ARBA00023235"/>
    </source>
</evidence>
<comment type="function">
    <text evidence="14">Modifies the topological state of DNA by introducing positive supercoils in an ATP-dependent process, increasing the linking number in steps of +1. Binds to single-stranded DNA, transiently cleaves and then rejoins the ends, introducing a positive supercoil in the process. The scissile phosphodiester is attacked by the catalytic tyrosine of the enzyme, resulting in the formation of a DNA-(5'-phosphotyrosyl)-enzyme intermediate. Probably involved in rewinding DNA strands in regions of the chromosome that have opened up to allow replication, transcription, DNA repair and/or for DNA protection.</text>
</comment>
<dbReference type="NCBIfam" id="TIGR01054">
    <property type="entry name" value="rgy"/>
    <property type="match status" value="1"/>
</dbReference>
<dbReference type="HAMAP" id="MF_01125">
    <property type="entry name" value="Reverse_gyrase"/>
    <property type="match status" value="1"/>
</dbReference>
<dbReference type="PROSITE" id="PS52039">
    <property type="entry name" value="TOPO_IA_2"/>
    <property type="match status" value="1"/>
</dbReference>
<dbReference type="CDD" id="cd00186">
    <property type="entry name" value="TOP1Ac"/>
    <property type="match status" value="1"/>
</dbReference>
<dbReference type="InterPro" id="IPR040569">
    <property type="entry name" value="Znf_Rg"/>
</dbReference>
<dbReference type="EC" id="5.6.2.-" evidence="14"/>
<dbReference type="GO" id="GO:0003677">
    <property type="term" value="F:DNA binding"/>
    <property type="evidence" value="ECO:0007669"/>
    <property type="project" value="UniProtKB-UniRule"/>
</dbReference>
<keyword evidence="9 14" id="KW-0799">Topoisomerase</keyword>
<keyword evidence="6 14" id="KW-0863">Zinc-finger</keyword>
<dbReference type="Gene3D" id="3.40.50.140">
    <property type="match status" value="1"/>
</dbReference>
<dbReference type="HOGENOM" id="CLU_002886_0_0_2"/>
<dbReference type="Gene3D" id="3.40.50.300">
    <property type="entry name" value="P-loop containing nucleotide triphosphate hydrolases"/>
    <property type="match status" value="3"/>
</dbReference>
<dbReference type="InterPro" id="IPR014001">
    <property type="entry name" value="Helicase_ATP-bd"/>
</dbReference>
<dbReference type="GO" id="GO:0005524">
    <property type="term" value="F:ATP binding"/>
    <property type="evidence" value="ECO:0007669"/>
    <property type="project" value="UniProtKB-UniRule"/>
</dbReference>
<evidence type="ECO:0000256" key="3">
    <source>
        <dbReference type="ARBA" id="ARBA00022490"/>
    </source>
</evidence>
<feature type="domain" description="Topo IA-type catalytic" evidence="20">
    <location>
        <begin position="865"/>
        <end position="1312"/>
    </location>
</feature>
<accession>B8D4X1</accession>
<evidence type="ECO:0000256" key="2">
    <source>
        <dbReference type="ARBA" id="ARBA00011245"/>
    </source>
</evidence>
<keyword evidence="3 14" id="KW-0963">Cytoplasm</keyword>
<evidence type="ECO:0000313" key="22">
    <source>
        <dbReference type="Proteomes" id="UP000006903"/>
    </source>
</evidence>
<evidence type="ECO:0000256" key="1">
    <source>
        <dbReference type="ARBA" id="ARBA00004496"/>
    </source>
</evidence>
<keyword evidence="10 14" id="KW-0238">DNA-binding</keyword>
<sequence>MINLKTLLENFREFKPHGIYRHACPNCGGPIDDYRLIFKAPCSKCLNEARFKAVIKDLNGEITRFQLLKLYYDKLNKKLKKSGDLKKLMDNERMLNDFEDFFEKAIGFKMWSAQRMWARRILKGLSFSIVAPTGMGKTVFSLIATLYLVSHSRSKNREQRFYLVFPTTPLLLQAERKIKDFSRNLGINVCMDDNWGSNCLRILCIHGQQGKKEKEAALTRLKEGDFDILLTTSKFMHKYYELLKNKNFKLIVMDDVDAVLKSGKAIRRVLNIIGIEDEYIDKALTLIKARSKLAVLSSEEKSKLEKEVESLEKEISTVKQNINTILLVNTATGRPRGIYPKLFKIFMNFEAGSKPEAIRNIVDTYIESIRDIEEKMVELALKLRDGLLIFVPVDRGVEYAEKIASLLKEKGLNAEAFHSGKPAKLLDAFARGEINILVGVATYYGVMVRGIDLPERVKYIMFIGVPRHKFTPELEELSPRDLLRILSVLRDASEGERKEAIDRLIGRLSSRIRRMSPGALMMIREELAKKLRGEPVEETPFLRDAMEAYKIIKEELSKDETWHKISSLGDIGVIREGNKYYMLIPDVATYIQASGRASRLYPGGITRGLSITLVDDKRLLNGLVKRMRWIFEDFNMVSLDQVNLEELTRQIEEERRRVAEVIREGIKTTTQVEPVKTALMIVESPNKAKTIANFFGKPSIRVVKDVLQAYEVTVGNYVLSIVASAGHVYDLITDNPGESMGENLYGVLKIENRFIPVYTDIKKCSNGHQFTDEVIDNTNECPKCRINGKVSHVTRKLDIVKALRELAEEVDVVLIGTDPDAEGEKIAWDLRVLLEPYASDIKRIEFHEVTRKAILNALKNPRDFDLKLVESQIVRRIDDRWLGFSLSEKVQKYAWLKYCSEYLKNKTVKEEKDDSELHEFDCCTQNRNLSAGRVQTPVLEYIVKETEERRKPERWSYRIKIYVEDVGDFVEVTIPYIDAEELGVIKSLNKKKLLPVEIIVIGEDVEEVNPLPPFTTDALLEEASRSLRLSAVRAMEIAQNLFETGLITYHRTDSTRVSDTGISIARQYLEEKYGEKAQFYFKARMWGEGGAHEAIRPTRPIDADRLLELIKEGVLTLSVKFTKDHIRLYDLIFRRFIASQMRPAKLRKLKFKVVIKNREYYSEVYTEAVEKGYLEVYKNIELVQGIRLKPSEPGGRINGKIHEGEVIKPPMLRFHDVVRWMKENGIGRPSTYAKIIQTIIDRRYVIVSGETKALIPVERGRYVLKFLKDHYGDIVSVDTTRRLEDLMEKISRGERDYQEVLEEIYREVKNIVLENKDINDSLEKEYNERCASTT</sequence>
<comment type="subunit">
    <text evidence="2 14">Monomer.</text>
</comment>
<dbReference type="Gene3D" id="2.60.510.20">
    <property type="match status" value="1"/>
</dbReference>
<evidence type="ECO:0000256" key="8">
    <source>
        <dbReference type="ARBA" id="ARBA00022840"/>
    </source>
</evidence>
<dbReference type="CDD" id="cd18798">
    <property type="entry name" value="SF2_C_reverse_gyrase"/>
    <property type="match status" value="1"/>
</dbReference>
<gene>
    <name evidence="14" type="primary">rgy</name>
    <name evidence="21" type="ordered locus">DKAM_0826</name>
</gene>
<evidence type="ECO:0000259" key="20">
    <source>
        <dbReference type="PROSITE" id="PS52039"/>
    </source>
</evidence>
<dbReference type="SMART" id="SM00490">
    <property type="entry name" value="HELICc"/>
    <property type="match status" value="1"/>
</dbReference>
<dbReference type="InterPro" id="IPR013826">
    <property type="entry name" value="Topo_IA_cen_sub3"/>
</dbReference>
<evidence type="ECO:0000256" key="6">
    <source>
        <dbReference type="ARBA" id="ARBA00022771"/>
    </source>
</evidence>
<dbReference type="PROSITE" id="PS51192">
    <property type="entry name" value="HELICASE_ATP_BIND_1"/>
    <property type="match status" value="1"/>
</dbReference>
<dbReference type="InterPro" id="IPR011545">
    <property type="entry name" value="DEAD/DEAH_box_helicase_dom"/>
</dbReference>
<comment type="similarity">
    <text evidence="12 14">In the N-terminal section; belongs to the DEAD box helicase family. DDVD subfamily.</text>
</comment>
<dbReference type="PROSITE" id="PS50880">
    <property type="entry name" value="TOPRIM"/>
    <property type="match status" value="1"/>
</dbReference>
<comment type="domain">
    <text evidence="14">Introduction of positive supercoils requires the cooperation of both domains. The helicase-like domain probably does not directly unwind DNA, but more likely acts by driving ATP-dependent conformational changes within the whole enzyme. A beta hairpin in the 'latch' region of the N-terminal domain plays a regulatory role in the enzyme, repressing topoisomerase activity in the absence of ATP and preventing the enzyme from acting as an ATP-independent relaxing enzyme; it also helps to coordinate nucleotide hydrolysis by the ATPase domain with the supercoiling activity of the topoisomerase domain.</text>
</comment>
<dbReference type="RefSeq" id="WP_012608493.1">
    <property type="nucleotide sequence ID" value="NC_011766.1"/>
</dbReference>
<dbReference type="InterPro" id="IPR013824">
    <property type="entry name" value="Topo_IA_cen_sub1"/>
</dbReference>
<evidence type="ECO:0000256" key="12">
    <source>
        <dbReference type="ARBA" id="ARBA00043976"/>
    </source>
</evidence>
<dbReference type="Proteomes" id="UP000006903">
    <property type="component" value="Chromosome"/>
</dbReference>
<evidence type="ECO:0000256" key="15">
    <source>
        <dbReference type="RuleBase" id="RU004026"/>
    </source>
</evidence>
<comment type="cofactor">
    <cofactor evidence="14">
        <name>Zn(2+)</name>
        <dbReference type="ChEBI" id="CHEBI:29105"/>
    </cofactor>
    <text evidence="14">Binds 1 or 2 zinc ions per subunit.</text>
</comment>
<feature type="domain" description="Helicase ATP-binding" evidence="18">
    <location>
        <begin position="118"/>
        <end position="318"/>
    </location>
</feature>
<dbReference type="GO" id="GO:0016887">
    <property type="term" value="F:ATP hydrolysis activity"/>
    <property type="evidence" value="ECO:0007669"/>
    <property type="project" value="RHEA"/>
</dbReference>
<dbReference type="InterPro" id="IPR006171">
    <property type="entry name" value="TOPRIM_dom"/>
</dbReference>
<protein>
    <recommendedName>
        <fullName evidence="14 15">Reverse gyrase</fullName>
        <ecNumber evidence="14">5.6.2.-</ecNumber>
    </recommendedName>
</protein>
<dbReference type="GO" id="GO:0005737">
    <property type="term" value="C:cytoplasm"/>
    <property type="evidence" value="ECO:0007669"/>
    <property type="project" value="UniProtKB-SubCell"/>
</dbReference>
<dbReference type="Pfam" id="PF01751">
    <property type="entry name" value="Toprim"/>
    <property type="match status" value="1"/>
</dbReference>
<dbReference type="GO" id="GO:0008094">
    <property type="term" value="F:ATP-dependent activity, acting on DNA"/>
    <property type="evidence" value="ECO:0007669"/>
    <property type="project" value="UniProtKB-UniRule"/>
</dbReference>
<dbReference type="PANTHER" id="PTHR43505">
    <property type="entry name" value="REVERSE GYRASE"/>
    <property type="match status" value="1"/>
</dbReference>
<evidence type="ECO:0000256" key="7">
    <source>
        <dbReference type="ARBA" id="ARBA00022833"/>
    </source>
</evidence>
<feature type="coiled-coil region" evidence="16">
    <location>
        <begin position="637"/>
        <end position="664"/>
    </location>
</feature>